<dbReference type="AlphaFoldDB" id="A0A7S0LB63"/>
<organism evidence="1">
    <name type="scientific">Coccolithus braarudii</name>
    <dbReference type="NCBI Taxonomy" id="221442"/>
    <lineage>
        <taxon>Eukaryota</taxon>
        <taxon>Haptista</taxon>
        <taxon>Haptophyta</taxon>
        <taxon>Prymnesiophyceae</taxon>
        <taxon>Coccolithales</taxon>
        <taxon>Coccolithaceae</taxon>
        <taxon>Coccolithus</taxon>
    </lineage>
</organism>
<name>A0A7S0LB63_9EUKA</name>
<gene>
    <name evidence="1" type="ORF">CPEL01642_LOCUS11029</name>
</gene>
<dbReference type="EMBL" id="HBEY01023134">
    <property type="protein sequence ID" value="CAD8607652.1"/>
    <property type="molecule type" value="Transcribed_RNA"/>
</dbReference>
<evidence type="ECO:0000313" key="1">
    <source>
        <dbReference type="EMBL" id="CAD8607652.1"/>
    </source>
</evidence>
<accession>A0A7S0LB63</accession>
<reference evidence="1" key="1">
    <citation type="submission" date="2021-01" db="EMBL/GenBank/DDBJ databases">
        <authorList>
            <person name="Corre E."/>
            <person name="Pelletier E."/>
            <person name="Niang G."/>
            <person name="Scheremetjew M."/>
            <person name="Finn R."/>
            <person name="Kale V."/>
            <person name="Holt S."/>
            <person name="Cochrane G."/>
            <person name="Meng A."/>
            <person name="Brown T."/>
            <person name="Cohen L."/>
        </authorList>
    </citation>
    <scope>NUCLEOTIDE SEQUENCE</scope>
    <source>
        <strain evidence="1">PLY182g</strain>
    </source>
</reference>
<protein>
    <submittedName>
        <fullName evidence="1">Uncharacterized protein</fullName>
    </submittedName>
</protein>
<proteinExistence type="predicted"/>
<sequence>MYLTWLVRIDTIVGSDAFTYSSSTAAKPPIDVSLMLITDIPAARIAVRMSGSMPQSGENCRKRWPSIYPPPHALSKHAYILNAVKDVSDAPCHPEPGVCDDTHEV</sequence>